<dbReference type="SUPFAM" id="SSF54001">
    <property type="entry name" value="Cysteine proteinases"/>
    <property type="match status" value="1"/>
</dbReference>
<organism evidence="2 4">
    <name type="scientific">Didymodactylos carnosus</name>
    <dbReference type="NCBI Taxonomy" id="1234261"/>
    <lineage>
        <taxon>Eukaryota</taxon>
        <taxon>Metazoa</taxon>
        <taxon>Spiralia</taxon>
        <taxon>Gnathifera</taxon>
        <taxon>Rotifera</taxon>
        <taxon>Eurotatoria</taxon>
        <taxon>Bdelloidea</taxon>
        <taxon>Philodinida</taxon>
        <taxon>Philodinidae</taxon>
        <taxon>Didymodactylos</taxon>
    </lineage>
</organism>
<evidence type="ECO:0000256" key="1">
    <source>
        <dbReference type="SAM" id="MobiDB-lite"/>
    </source>
</evidence>
<evidence type="ECO:0000313" key="2">
    <source>
        <dbReference type="EMBL" id="CAF1279753.1"/>
    </source>
</evidence>
<gene>
    <name evidence="2" type="ORF">GPM918_LOCUS27498</name>
    <name evidence="3" type="ORF">SRO942_LOCUS27832</name>
</gene>
<reference evidence="2" key="1">
    <citation type="submission" date="2021-02" db="EMBL/GenBank/DDBJ databases">
        <authorList>
            <person name="Nowell W R."/>
        </authorList>
    </citation>
    <scope>NUCLEOTIDE SEQUENCE</scope>
</reference>
<dbReference type="EMBL" id="CAJOBC010027292">
    <property type="protein sequence ID" value="CAF4074194.1"/>
    <property type="molecule type" value="Genomic_DNA"/>
</dbReference>
<proteinExistence type="predicted"/>
<evidence type="ECO:0000313" key="3">
    <source>
        <dbReference type="EMBL" id="CAF4074194.1"/>
    </source>
</evidence>
<name>A0A815C695_9BILA</name>
<feature type="region of interest" description="Disordered" evidence="1">
    <location>
        <begin position="135"/>
        <end position="180"/>
    </location>
</feature>
<protein>
    <submittedName>
        <fullName evidence="2">Uncharacterized protein</fullName>
    </submittedName>
</protein>
<dbReference type="Proteomes" id="UP000663829">
    <property type="component" value="Unassembled WGS sequence"/>
</dbReference>
<evidence type="ECO:0000313" key="4">
    <source>
        <dbReference type="Proteomes" id="UP000663829"/>
    </source>
</evidence>
<accession>A0A815C695</accession>
<dbReference type="InterPro" id="IPR038765">
    <property type="entry name" value="Papain-like_cys_pep_sf"/>
</dbReference>
<dbReference type="AlphaFoldDB" id="A0A815C695"/>
<keyword evidence="4" id="KW-1185">Reference proteome</keyword>
<dbReference type="EMBL" id="CAJNOQ010011561">
    <property type="protein sequence ID" value="CAF1279753.1"/>
    <property type="molecule type" value="Genomic_DNA"/>
</dbReference>
<dbReference type="OrthoDB" id="640249at2759"/>
<sequence>MEESGVCLESLWPYDIKKVNVKPHKQCYAAAEEYTITEALQVDIDVYEMKACLAQGFPIIISLNLYKSFDKARDKGLVPMPKKDEVVRSTHARHAVLAAGYSGYCYIPYEYLGNNELCDVARTVKKSAVDEMGQDVWEEDDVDYLDNEQEEEDDDDSSDAEIDEVEEEDESDSDDDDDSE</sequence>
<dbReference type="Gene3D" id="3.90.70.10">
    <property type="entry name" value="Cysteine proteinases"/>
    <property type="match status" value="1"/>
</dbReference>
<dbReference type="Proteomes" id="UP000681722">
    <property type="component" value="Unassembled WGS sequence"/>
</dbReference>
<comment type="caution">
    <text evidence="2">The sequence shown here is derived from an EMBL/GenBank/DDBJ whole genome shotgun (WGS) entry which is preliminary data.</text>
</comment>